<evidence type="ECO:0000313" key="2">
    <source>
        <dbReference type="Proteomes" id="UP000689195"/>
    </source>
</evidence>
<comment type="caution">
    <text evidence="1">The sequence shown here is derived from an EMBL/GenBank/DDBJ whole genome shotgun (WGS) entry which is preliminary data.</text>
</comment>
<organism evidence="1 2">
    <name type="scientific">Paramecium pentaurelia</name>
    <dbReference type="NCBI Taxonomy" id="43138"/>
    <lineage>
        <taxon>Eukaryota</taxon>
        <taxon>Sar</taxon>
        <taxon>Alveolata</taxon>
        <taxon>Ciliophora</taxon>
        <taxon>Intramacronucleata</taxon>
        <taxon>Oligohymenophorea</taxon>
        <taxon>Peniculida</taxon>
        <taxon>Parameciidae</taxon>
        <taxon>Paramecium</taxon>
    </lineage>
</organism>
<accession>A0A8S1UYY6</accession>
<keyword evidence="2" id="KW-1185">Reference proteome</keyword>
<sequence length="141" mass="16646">MPTIYKIIKTTKISQLVNNVFLLVLLKFNLIVTKPLQHTQGEGIGKKSTICKFIPKENNFQICTCKTFTQYADEEKDQYTCKTNPSFYWTINQCIDYLVKPFHLVQIVTQYHVQMVYFKLISIYNTKYKKSYSKTASVRYQ</sequence>
<dbReference type="EMBL" id="CAJJDO010000052">
    <property type="protein sequence ID" value="CAD8169895.1"/>
    <property type="molecule type" value="Genomic_DNA"/>
</dbReference>
<protein>
    <submittedName>
        <fullName evidence="1">Uncharacterized protein</fullName>
    </submittedName>
</protein>
<dbReference type="Proteomes" id="UP000689195">
    <property type="component" value="Unassembled WGS sequence"/>
</dbReference>
<evidence type="ECO:0000313" key="1">
    <source>
        <dbReference type="EMBL" id="CAD8169895.1"/>
    </source>
</evidence>
<reference evidence="1" key="1">
    <citation type="submission" date="2021-01" db="EMBL/GenBank/DDBJ databases">
        <authorList>
            <consortium name="Genoscope - CEA"/>
            <person name="William W."/>
        </authorList>
    </citation>
    <scope>NUCLEOTIDE SEQUENCE</scope>
</reference>
<name>A0A8S1UYY6_9CILI</name>
<gene>
    <name evidence="1" type="ORF">PPENT_87.1.T0520034</name>
</gene>
<dbReference type="AlphaFoldDB" id="A0A8S1UYY6"/>
<proteinExistence type="predicted"/>